<feature type="DNA-binding region" description="H-T-H motif" evidence="4">
    <location>
        <begin position="42"/>
        <end position="61"/>
    </location>
</feature>
<proteinExistence type="predicted"/>
<dbReference type="EMBL" id="CP120988">
    <property type="protein sequence ID" value="WLQ57250.1"/>
    <property type="molecule type" value="Genomic_DNA"/>
</dbReference>
<evidence type="ECO:0000313" key="6">
    <source>
        <dbReference type="EMBL" id="WLQ57250.1"/>
    </source>
</evidence>
<keyword evidence="1" id="KW-0805">Transcription regulation</keyword>
<evidence type="ECO:0000256" key="1">
    <source>
        <dbReference type="ARBA" id="ARBA00023015"/>
    </source>
</evidence>
<reference evidence="6 7" key="1">
    <citation type="submission" date="2023-03" db="EMBL/GenBank/DDBJ databases">
        <title>Isolation and description of six Streptomyces strains from soil environments, able to metabolize different microbial glucans.</title>
        <authorList>
            <person name="Widen T."/>
            <person name="Larsbrink J."/>
        </authorList>
    </citation>
    <scope>NUCLEOTIDE SEQUENCE [LARGE SCALE GENOMIC DNA]</scope>
    <source>
        <strain evidence="6 7">Alt2</strain>
    </source>
</reference>
<keyword evidence="3" id="KW-0804">Transcription</keyword>
<evidence type="ECO:0000256" key="2">
    <source>
        <dbReference type="ARBA" id="ARBA00023125"/>
    </source>
</evidence>
<accession>A0ABY9IQ40</accession>
<dbReference type="InterPro" id="IPR001647">
    <property type="entry name" value="HTH_TetR"/>
</dbReference>
<protein>
    <submittedName>
        <fullName evidence="6">TetR/AcrR family transcriptional regulator</fullName>
    </submittedName>
</protein>
<dbReference type="Proteomes" id="UP001235744">
    <property type="component" value="Chromosome"/>
</dbReference>
<dbReference type="PANTHER" id="PTHR30055">
    <property type="entry name" value="HTH-TYPE TRANSCRIPTIONAL REGULATOR RUTR"/>
    <property type="match status" value="1"/>
</dbReference>
<gene>
    <name evidence="6" type="ORF">P8A19_18135</name>
</gene>
<feature type="domain" description="HTH tetR-type" evidence="5">
    <location>
        <begin position="19"/>
        <end position="79"/>
    </location>
</feature>
<dbReference type="PANTHER" id="PTHR30055:SF234">
    <property type="entry name" value="HTH-TYPE TRANSCRIPTIONAL REGULATOR BETI"/>
    <property type="match status" value="1"/>
</dbReference>
<evidence type="ECO:0000256" key="3">
    <source>
        <dbReference type="ARBA" id="ARBA00023163"/>
    </source>
</evidence>
<dbReference type="RefSeq" id="WP_219571722.1">
    <property type="nucleotide sequence ID" value="NZ_CP120988.1"/>
</dbReference>
<organism evidence="6 7">
    <name type="scientific">Streptomyces poriferorum</name>
    <dbReference type="NCBI Taxonomy" id="2798799"/>
    <lineage>
        <taxon>Bacteria</taxon>
        <taxon>Bacillati</taxon>
        <taxon>Actinomycetota</taxon>
        <taxon>Actinomycetes</taxon>
        <taxon>Kitasatosporales</taxon>
        <taxon>Streptomycetaceae</taxon>
        <taxon>Streptomyces</taxon>
    </lineage>
</organism>
<evidence type="ECO:0000313" key="7">
    <source>
        <dbReference type="Proteomes" id="UP001235744"/>
    </source>
</evidence>
<dbReference type="InterPro" id="IPR050109">
    <property type="entry name" value="HTH-type_TetR-like_transc_reg"/>
</dbReference>
<keyword evidence="7" id="KW-1185">Reference proteome</keyword>
<sequence length="223" mass="25126">MTDAVMELWSGARAARDPAWVRRQLLEAGRTLFAMYGYAHTGVEDLCAAAHVEVWEFKREFESREALLVDLYDEVATRGMRASETELSAEGIETCPTEERVNRLFDAYVKAVTKDPRDARVAFVEVLGVSREMEEHLTMWRSVWVEFLTQEAERARLRGHGVDNNLAVVVKVLTRSVDELLAHHGRRPRQVPPEWLTSEFTRLSMAMIGPAGVGPAEPADSSV</sequence>
<keyword evidence="2 4" id="KW-0238">DNA-binding</keyword>
<name>A0ABY9IQ40_9ACTN</name>
<dbReference type="PROSITE" id="PS50977">
    <property type="entry name" value="HTH_TETR_2"/>
    <property type="match status" value="1"/>
</dbReference>
<evidence type="ECO:0000256" key="4">
    <source>
        <dbReference type="PROSITE-ProRule" id="PRU00335"/>
    </source>
</evidence>
<dbReference type="Pfam" id="PF00440">
    <property type="entry name" value="TetR_N"/>
    <property type="match status" value="1"/>
</dbReference>
<evidence type="ECO:0000259" key="5">
    <source>
        <dbReference type="PROSITE" id="PS50977"/>
    </source>
</evidence>